<evidence type="ECO:0000256" key="1">
    <source>
        <dbReference type="ARBA" id="ARBA00003416"/>
    </source>
</evidence>
<keyword evidence="4" id="KW-0233">DNA recombination</keyword>
<evidence type="ECO:0000256" key="5">
    <source>
        <dbReference type="SAM" id="Coils"/>
    </source>
</evidence>
<sequence length="422" mass="47650">MALEIICISLIVIILILNIFLIIKNKKTNDNSDLIKNINLNFEKQNEIYKQINEMLLSAIKNYNETVLTGISQNLQLQKQELIVVQNRLESILKSNEDRLARATQILDSGLTKLQTDNEKKLEQMRQTVDEKLNVSLEKRLAESFNIINNRLQSVYEGLGEMKQLATGVGDLKKVLTNVKTRGVWGEVSLANLLEQMLSPDQFSSNVAIKDNQERVDFAIALPGKDDKTILLPVDAKFPIEDYQRLVEASETGNVQQTEAAKKGLEKRVKEEAKKISEKYILLPKTTDFAVMYLALEGLYAEVLRMPGLAEELQREYKVVICGPTTLSALLNSLQLGFKTLSIEKRSSEIWQLLGVFKQEFGKFVDLLAKTQKKLAEASNTIESATKKSRTIERKLKNVTGIEEESDILLESGEDEINDDGE</sequence>
<comment type="caution">
    <text evidence="7">The sequence shown here is derived from an EMBL/GenBank/DDBJ whole genome shotgun (WGS) entry which is preliminary data.</text>
</comment>
<feature type="coiled-coil region" evidence="5">
    <location>
        <begin position="368"/>
        <end position="395"/>
    </location>
</feature>
<gene>
    <name evidence="7" type="primary">rmuC</name>
    <name evidence="7" type="ORF">IAA62_03045</name>
</gene>
<dbReference type="Pfam" id="PF02646">
    <property type="entry name" value="RmuC"/>
    <property type="match status" value="1"/>
</dbReference>
<proteinExistence type="inferred from homology"/>
<comment type="function">
    <text evidence="1">Involved in DNA recombination.</text>
</comment>
<evidence type="ECO:0000313" key="7">
    <source>
        <dbReference type="EMBL" id="HIV01511.1"/>
    </source>
</evidence>
<protein>
    <submittedName>
        <fullName evidence="7">DNA recombination protein RmuC</fullName>
    </submittedName>
</protein>
<dbReference type="InterPro" id="IPR003798">
    <property type="entry name" value="DNA_recombination_RmuC"/>
</dbReference>
<keyword evidence="6" id="KW-1133">Transmembrane helix</keyword>
<dbReference type="PANTHER" id="PTHR30563">
    <property type="entry name" value="DNA RECOMBINATION PROTEIN RMUC"/>
    <property type="match status" value="1"/>
</dbReference>
<dbReference type="PANTHER" id="PTHR30563:SF0">
    <property type="entry name" value="DNA RECOMBINATION PROTEIN RMUC"/>
    <property type="match status" value="1"/>
</dbReference>
<evidence type="ECO:0000313" key="8">
    <source>
        <dbReference type="Proteomes" id="UP000886861"/>
    </source>
</evidence>
<feature type="transmembrane region" description="Helical" evidence="6">
    <location>
        <begin position="5"/>
        <end position="23"/>
    </location>
</feature>
<dbReference type="AlphaFoldDB" id="A0A9D1SZ92"/>
<evidence type="ECO:0000256" key="6">
    <source>
        <dbReference type="SAM" id="Phobius"/>
    </source>
</evidence>
<keyword evidence="6" id="KW-0812">Transmembrane</keyword>
<organism evidence="7 8">
    <name type="scientific">Candidatus Caccopulliclostridium gallistercoris</name>
    <dbReference type="NCBI Taxonomy" id="2840719"/>
    <lineage>
        <taxon>Bacteria</taxon>
        <taxon>Bacillati</taxon>
        <taxon>Bacillota</taxon>
        <taxon>Clostridia</taxon>
        <taxon>Candidatus Caccopulliclostridium</taxon>
    </lineage>
</organism>
<reference evidence="7" key="2">
    <citation type="journal article" date="2021" name="PeerJ">
        <title>Extensive microbial diversity within the chicken gut microbiome revealed by metagenomics and culture.</title>
        <authorList>
            <person name="Gilroy R."/>
            <person name="Ravi A."/>
            <person name="Getino M."/>
            <person name="Pursley I."/>
            <person name="Horton D.L."/>
            <person name="Alikhan N.F."/>
            <person name="Baker D."/>
            <person name="Gharbi K."/>
            <person name="Hall N."/>
            <person name="Watson M."/>
            <person name="Adriaenssens E.M."/>
            <person name="Foster-Nyarko E."/>
            <person name="Jarju S."/>
            <person name="Secka A."/>
            <person name="Antonio M."/>
            <person name="Oren A."/>
            <person name="Chaudhuri R.R."/>
            <person name="La Ragione R."/>
            <person name="Hildebrand F."/>
            <person name="Pallen M.J."/>
        </authorList>
    </citation>
    <scope>NUCLEOTIDE SEQUENCE</scope>
    <source>
        <strain evidence="7">CHK186-9395</strain>
    </source>
</reference>
<evidence type="ECO:0000256" key="3">
    <source>
        <dbReference type="ARBA" id="ARBA00023054"/>
    </source>
</evidence>
<keyword evidence="3 5" id="KW-0175">Coiled coil</keyword>
<reference evidence="7" key="1">
    <citation type="submission" date="2020-10" db="EMBL/GenBank/DDBJ databases">
        <authorList>
            <person name="Gilroy R."/>
        </authorList>
    </citation>
    <scope>NUCLEOTIDE SEQUENCE</scope>
    <source>
        <strain evidence="7">CHK186-9395</strain>
    </source>
</reference>
<accession>A0A9D1SZ92</accession>
<name>A0A9D1SZ92_9FIRM</name>
<dbReference type="Proteomes" id="UP000886861">
    <property type="component" value="Unassembled WGS sequence"/>
</dbReference>
<evidence type="ECO:0000256" key="2">
    <source>
        <dbReference type="ARBA" id="ARBA00009840"/>
    </source>
</evidence>
<keyword evidence="6" id="KW-0472">Membrane</keyword>
<dbReference type="EMBL" id="DVOJ01000011">
    <property type="protein sequence ID" value="HIV01511.1"/>
    <property type="molecule type" value="Genomic_DNA"/>
</dbReference>
<dbReference type="GO" id="GO:0006310">
    <property type="term" value="P:DNA recombination"/>
    <property type="evidence" value="ECO:0007669"/>
    <property type="project" value="UniProtKB-KW"/>
</dbReference>
<comment type="similarity">
    <text evidence="2">Belongs to the RmuC family.</text>
</comment>
<evidence type="ECO:0000256" key="4">
    <source>
        <dbReference type="ARBA" id="ARBA00023172"/>
    </source>
</evidence>